<reference evidence="1" key="1">
    <citation type="submission" date="2023-07" db="EMBL/GenBank/DDBJ databases">
        <title>Chromosome-level genome assembly of Artemia franciscana.</title>
        <authorList>
            <person name="Jo E."/>
        </authorList>
    </citation>
    <scope>NUCLEOTIDE SEQUENCE</scope>
    <source>
        <tissue evidence="1">Whole body</tissue>
    </source>
</reference>
<sequence>MSLLTQRLSDLAGNYFDLANVCERGLCERDGGNEKVSSDLNIPVSKYIDPCNLRRIKFSSDLVVVTYNCQRLEIAFDTLLTTVSKSNRCLDEISLTKAFFSPLCWYSLGGYSFCYKNRTQMQKGGLGIHAQDSFSVTVEYTLEVWVEGRFESFIVNVKKI</sequence>
<protein>
    <submittedName>
        <fullName evidence="1">Uncharacterized protein</fullName>
    </submittedName>
</protein>
<proteinExistence type="predicted"/>
<organism evidence="1 2">
    <name type="scientific">Artemia franciscana</name>
    <name type="common">Brine shrimp</name>
    <name type="synonym">Artemia sanfranciscana</name>
    <dbReference type="NCBI Taxonomy" id="6661"/>
    <lineage>
        <taxon>Eukaryota</taxon>
        <taxon>Metazoa</taxon>
        <taxon>Ecdysozoa</taxon>
        <taxon>Arthropoda</taxon>
        <taxon>Crustacea</taxon>
        <taxon>Branchiopoda</taxon>
        <taxon>Anostraca</taxon>
        <taxon>Artemiidae</taxon>
        <taxon>Artemia</taxon>
    </lineage>
</organism>
<gene>
    <name evidence="1" type="ORF">QYM36_004291</name>
</gene>
<dbReference type="Proteomes" id="UP001187531">
    <property type="component" value="Unassembled WGS sequence"/>
</dbReference>
<evidence type="ECO:0000313" key="1">
    <source>
        <dbReference type="EMBL" id="KAK2720353.1"/>
    </source>
</evidence>
<dbReference type="AlphaFoldDB" id="A0AA88HZZ5"/>
<keyword evidence="2" id="KW-1185">Reference proteome</keyword>
<name>A0AA88HZZ5_ARTSF</name>
<dbReference type="EMBL" id="JAVRJZ010000007">
    <property type="protein sequence ID" value="KAK2720353.1"/>
    <property type="molecule type" value="Genomic_DNA"/>
</dbReference>
<accession>A0AA88HZZ5</accession>
<evidence type="ECO:0000313" key="2">
    <source>
        <dbReference type="Proteomes" id="UP001187531"/>
    </source>
</evidence>
<comment type="caution">
    <text evidence="1">The sequence shown here is derived from an EMBL/GenBank/DDBJ whole genome shotgun (WGS) entry which is preliminary data.</text>
</comment>